<dbReference type="SUPFAM" id="SSF52087">
    <property type="entry name" value="CRAL/TRIO domain"/>
    <property type="match status" value="1"/>
</dbReference>
<dbReference type="Gene3D" id="1.20.5.1200">
    <property type="entry name" value="Alpha-tocopherol transfer"/>
    <property type="match status" value="1"/>
</dbReference>
<name>A0AAV6TJZ4_9ARAC</name>
<feature type="domain" description="CRAL-TRIO" evidence="1">
    <location>
        <begin position="1"/>
        <end position="134"/>
    </location>
</feature>
<dbReference type="PANTHER" id="PTHR10174">
    <property type="entry name" value="ALPHA-TOCOPHEROL TRANSFER PROTEIN-RELATED"/>
    <property type="match status" value="1"/>
</dbReference>
<dbReference type="CDD" id="cd00170">
    <property type="entry name" value="SEC14"/>
    <property type="match status" value="1"/>
</dbReference>
<proteinExistence type="predicted"/>
<dbReference type="AlphaFoldDB" id="A0AAV6TJZ4"/>
<accession>A0AAV6TJZ4</accession>
<dbReference type="InterPro" id="IPR001251">
    <property type="entry name" value="CRAL-TRIO_dom"/>
</dbReference>
<gene>
    <name evidence="2" type="ORF">JTE90_009117</name>
</gene>
<evidence type="ECO:0000313" key="2">
    <source>
        <dbReference type="EMBL" id="KAG8172090.1"/>
    </source>
</evidence>
<dbReference type="EMBL" id="JAFNEN010003132">
    <property type="protein sequence ID" value="KAG8172090.1"/>
    <property type="molecule type" value="Genomic_DNA"/>
</dbReference>
<sequence>QFDLETFGPEKLIAAVITSAEVGIETEGSQVCGSQIVVDMQGMSFSKMKYYSSPVLLSRIFRGLQDCWPYRITAIHGCYEPSYYTFVYNIVKPMLSKKLKERVHFHGENMESLHKFIPPAALPKSLGGTLGDKDFSDYRAVIHANEHIMENINKYEFQGVKSPRYDSSTATGEHALVIPKELQT</sequence>
<dbReference type="GO" id="GO:1902936">
    <property type="term" value="F:phosphatidylinositol bisphosphate binding"/>
    <property type="evidence" value="ECO:0007669"/>
    <property type="project" value="TreeGrafter"/>
</dbReference>
<protein>
    <recommendedName>
        <fullName evidence="1">CRAL-TRIO domain-containing protein</fullName>
    </recommendedName>
</protein>
<organism evidence="2 3">
    <name type="scientific">Oedothorax gibbosus</name>
    <dbReference type="NCBI Taxonomy" id="931172"/>
    <lineage>
        <taxon>Eukaryota</taxon>
        <taxon>Metazoa</taxon>
        <taxon>Ecdysozoa</taxon>
        <taxon>Arthropoda</taxon>
        <taxon>Chelicerata</taxon>
        <taxon>Arachnida</taxon>
        <taxon>Araneae</taxon>
        <taxon>Araneomorphae</taxon>
        <taxon>Entelegynae</taxon>
        <taxon>Araneoidea</taxon>
        <taxon>Linyphiidae</taxon>
        <taxon>Erigoninae</taxon>
        <taxon>Oedothorax</taxon>
    </lineage>
</organism>
<feature type="non-terminal residue" evidence="2">
    <location>
        <position position="1"/>
    </location>
</feature>
<dbReference type="InterPro" id="IPR036865">
    <property type="entry name" value="CRAL-TRIO_dom_sf"/>
</dbReference>
<keyword evidence="3" id="KW-1185">Reference proteome</keyword>
<dbReference type="PANTHER" id="PTHR10174:SF130">
    <property type="entry name" value="ALPHA-TOCOPHEROL TRANSFER PROTEIN-LIKE"/>
    <property type="match status" value="1"/>
</dbReference>
<comment type="caution">
    <text evidence="2">The sequence shown here is derived from an EMBL/GenBank/DDBJ whole genome shotgun (WGS) entry which is preliminary data.</text>
</comment>
<dbReference type="Proteomes" id="UP000827092">
    <property type="component" value="Unassembled WGS sequence"/>
</dbReference>
<dbReference type="GO" id="GO:0016020">
    <property type="term" value="C:membrane"/>
    <property type="evidence" value="ECO:0007669"/>
    <property type="project" value="TreeGrafter"/>
</dbReference>
<reference evidence="2 3" key="1">
    <citation type="journal article" date="2022" name="Nat. Ecol. Evol.">
        <title>A masculinizing supergene underlies an exaggerated male reproductive morph in a spider.</title>
        <authorList>
            <person name="Hendrickx F."/>
            <person name="De Corte Z."/>
            <person name="Sonet G."/>
            <person name="Van Belleghem S.M."/>
            <person name="Kostlbacher S."/>
            <person name="Vangestel C."/>
        </authorList>
    </citation>
    <scope>NUCLEOTIDE SEQUENCE [LARGE SCALE GENOMIC DNA]</scope>
    <source>
        <strain evidence="2">W744_W776</strain>
    </source>
</reference>
<dbReference type="Gene3D" id="3.40.525.10">
    <property type="entry name" value="CRAL-TRIO lipid binding domain"/>
    <property type="match status" value="1"/>
</dbReference>
<evidence type="ECO:0000313" key="3">
    <source>
        <dbReference type="Proteomes" id="UP000827092"/>
    </source>
</evidence>
<dbReference type="PRINTS" id="PR00180">
    <property type="entry name" value="CRETINALDHBP"/>
</dbReference>
<evidence type="ECO:0000259" key="1">
    <source>
        <dbReference type="PROSITE" id="PS50191"/>
    </source>
</evidence>
<dbReference type="Pfam" id="PF00650">
    <property type="entry name" value="CRAL_TRIO"/>
    <property type="match status" value="1"/>
</dbReference>
<dbReference type="PROSITE" id="PS50191">
    <property type="entry name" value="CRAL_TRIO"/>
    <property type="match status" value="1"/>
</dbReference>